<gene>
    <name evidence="1" type="ORF">OIK42_18835</name>
</gene>
<evidence type="ECO:0000313" key="2">
    <source>
        <dbReference type="Proteomes" id="UP001218788"/>
    </source>
</evidence>
<name>A0ABT5L7G2_9ALTE</name>
<keyword evidence="2" id="KW-1185">Reference proteome</keyword>
<accession>A0ABT5L7G2</accession>
<dbReference type="EMBL" id="JAQQXP010000004">
    <property type="protein sequence ID" value="MDC8832813.1"/>
    <property type="molecule type" value="Genomic_DNA"/>
</dbReference>
<reference evidence="1 2" key="1">
    <citation type="submission" date="2022-10" db="EMBL/GenBank/DDBJ databases">
        <title>Alteromonas sp. chi3 Genome sequencing.</title>
        <authorList>
            <person name="Park S."/>
        </authorList>
    </citation>
    <scope>NUCLEOTIDE SEQUENCE [LARGE SCALE GENOMIC DNA]</scope>
    <source>
        <strain evidence="2">chi3</strain>
    </source>
</reference>
<proteinExistence type="predicted"/>
<dbReference type="Proteomes" id="UP001218788">
    <property type="component" value="Unassembled WGS sequence"/>
</dbReference>
<dbReference type="RefSeq" id="WP_273642688.1">
    <property type="nucleotide sequence ID" value="NZ_JAQQXP010000004.1"/>
</dbReference>
<sequence>MNHTVELKQSVATKVIASLAQKYLPFAMEPYPFDTFAITVKSEYQSELDALTAEHANHTEIRDLFTVEECTPVSFVDAVSPKTFFILESRWFQLSYCLSADVEDGELVPDNDYRGEAISIEQALEMAKLQGLKQSELYIFNEEFVATRKVVIHQVPIKTQATVASIKDLAQECVNNMGDIFYDDNENPEHPYESAVESVEDTIKALLPIKQA</sequence>
<evidence type="ECO:0000313" key="1">
    <source>
        <dbReference type="EMBL" id="MDC8832813.1"/>
    </source>
</evidence>
<comment type="caution">
    <text evidence="1">The sequence shown here is derived from an EMBL/GenBank/DDBJ whole genome shotgun (WGS) entry which is preliminary data.</text>
</comment>
<organism evidence="1 2">
    <name type="scientific">Alteromonas gilva</name>
    <dbReference type="NCBI Taxonomy" id="2987522"/>
    <lineage>
        <taxon>Bacteria</taxon>
        <taxon>Pseudomonadati</taxon>
        <taxon>Pseudomonadota</taxon>
        <taxon>Gammaproteobacteria</taxon>
        <taxon>Alteromonadales</taxon>
        <taxon>Alteromonadaceae</taxon>
        <taxon>Alteromonas/Salinimonas group</taxon>
        <taxon>Alteromonas</taxon>
    </lineage>
</organism>
<protein>
    <submittedName>
        <fullName evidence="1">Uncharacterized protein</fullName>
    </submittedName>
</protein>